<accession>A0A518V513</accession>
<reference evidence="1 2" key="1">
    <citation type="submission" date="2018-11" db="EMBL/GenBank/DDBJ databases">
        <title>Phylogenetic determinants of toxin gene distribution in genomes of Brevibacillus laterosporus.</title>
        <authorList>
            <person name="Glare T.R."/>
            <person name="Durrant A."/>
            <person name="Berry C."/>
            <person name="Palma L."/>
            <person name="Ormskirk M."/>
            <person name="Cox M.O."/>
        </authorList>
    </citation>
    <scope>NUCLEOTIDE SEQUENCE [LARGE SCALE GENOMIC DNA]</scope>
    <source>
        <strain evidence="1 2">1821L</strain>
    </source>
</reference>
<evidence type="ECO:0000313" key="1">
    <source>
        <dbReference type="EMBL" id="QDX92080.1"/>
    </source>
</evidence>
<dbReference type="OrthoDB" id="7820733at2"/>
<gene>
    <name evidence="1" type="ORF">EEL30_06675</name>
</gene>
<dbReference type="AlphaFoldDB" id="A0A518V513"/>
<name>A0A518V513_BRELA</name>
<keyword evidence="2" id="KW-1185">Reference proteome</keyword>
<proteinExistence type="predicted"/>
<sequence length="172" mass="19930">MAKFLYKKYYASPVYKYDPLQFGYRYESVGDLAGYKSFAFDPSTGQFRGTGDFITLKPGQYGQVYVINTNTTLFFQYWYTEKIIHQDRTTSYISYYEKGSYIGDVVEEDGSYPENGPQGNYWYVKIGPAFPNMKVNIGGSWKECTEGWVNINGVWKSIDRILIKENGVWKES</sequence>
<dbReference type="EMBL" id="CP033464">
    <property type="protein sequence ID" value="QDX92080.1"/>
    <property type="molecule type" value="Genomic_DNA"/>
</dbReference>
<protein>
    <submittedName>
        <fullName evidence="1">Uncharacterized protein</fullName>
    </submittedName>
</protein>
<evidence type="ECO:0000313" key="2">
    <source>
        <dbReference type="Proteomes" id="UP000319432"/>
    </source>
</evidence>
<dbReference type="Proteomes" id="UP000319432">
    <property type="component" value="Chromosome"/>
</dbReference>
<organism evidence="1 2">
    <name type="scientific">Brevibacillus laterosporus</name>
    <name type="common">Bacillus laterosporus</name>
    <dbReference type="NCBI Taxonomy" id="1465"/>
    <lineage>
        <taxon>Bacteria</taxon>
        <taxon>Bacillati</taxon>
        <taxon>Bacillota</taxon>
        <taxon>Bacilli</taxon>
        <taxon>Bacillales</taxon>
        <taxon>Paenibacillaceae</taxon>
        <taxon>Brevibacillus</taxon>
    </lineage>
</organism>